<dbReference type="InterPro" id="IPR036249">
    <property type="entry name" value="Thioredoxin-like_sf"/>
</dbReference>
<keyword evidence="2" id="KW-0732">Signal</keyword>
<feature type="compositionally biased region" description="Basic and acidic residues" evidence="1">
    <location>
        <begin position="171"/>
        <end position="185"/>
    </location>
</feature>
<feature type="signal peptide" evidence="2">
    <location>
        <begin position="1"/>
        <end position="19"/>
    </location>
</feature>
<dbReference type="PROSITE" id="PS00194">
    <property type="entry name" value="THIOREDOXIN_1"/>
    <property type="match status" value="1"/>
</dbReference>
<proteinExistence type="predicted"/>
<feature type="region of interest" description="Disordered" evidence="1">
    <location>
        <begin position="171"/>
        <end position="201"/>
    </location>
</feature>
<reference evidence="3 4" key="1">
    <citation type="journal article" date="2023" name="Commun. Biol.">
        <title>Genome analysis of Parmales, the sister group of diatoms, reveals the evolutionary specialization of diatoms from phago-mixotrophs to photoautotrophs.</title>
        <authorList>
            <person name="Ban H."/>
            <person name="Sato S."/>
            <person name="Yoshikawa S."/>
            <person name="Yamada K."/>
            <person name="Nakamura Y."/>
            <person name="Ichinomiya M."/>
            <person name="Sato N."/>
            <person name="Blanc-Mathieu R."/>
            <person name="Endo H."/>
            <person name="Kuwata A."/>
            <person name="Ogata H."/>
        </authorList>
    </citation>
    <scope>NUCLEOTIDE SEQUENCE [LARGE SCALE GENOMIC DNA]</scope>
</reference>
<name>A0ABQ6MZ62_9STRA</name>
<evidence type="ECO:0000313" key="3">
    <source>
        <dbReference type="EMBL" id="GMI35604.1"/>
    </source>
</evidence>
<gene>
    <name evidence="3" type="ORF">TeGR_g7915</name>
</gene>
<sequence length="201" mass="21915">MFLRSLALIACLLLPLCSPSPSPRSPPLAFLSRLSRSAPAQAPDGGHLLMFTADNCEHCDEMSEVLTEVESSLSVTVHRFNVWRSQLSFKLFERLDDGRKCGGLPYFYNTRTKQGICGASTAGNFKLWASDKPCSFYFYDPGAADRALGDKAPEKRNVGFLGRVASRMERVKKETKSAMTDKLEEATGGGGGREEPVAAGN</sequence>
<dbReference type="InterPro" id="IPR017937">
    <property type="entry name" value="Thioredoxin_CS"/>
</dbReference>
<dbReference type="SUPFAM" id="SSF52833">
    <property type="entry name" value="Thioredoxin-like"/>
    <property type="match status" value="1"/>
</dbReference>
<dbReference type="EMBL" id="BRYB01001882">
    <property type="protein sequence ID" value="GMI35604.1"/>
    <property type="molecule type" value="Genomic_DNA"/>
</dbReference>
<evidence type="ECO:0000256" key="1">
    <source>
        <dbReference type="SAM" id="MobiDB-lite"/>
    </source>
</evidence>
<evidence type="ECO:0000313" key="4">
    <source>
        <dbReference type="Proteomes" id="UP001165060"/>
    </source>
</evidence>
<keyword evidence="4" id="KW-1185">Reference proteome</keyword>
<dbReference type="Proteomes" id="UP001165060">
    <property type="component" value="Unassembled WGS sequence"/>
</dbReference>
<evidence type="ECO:0000256" key="2">
    <source>
        <dbReference type="SAM" id="SignalP"/>
    </source>
</evidence>
<accession>A0ABQ6MZ62</accession>
<feature type="compositionally biased region" description="Basic and acidic residues" evidence="1">
    <location>
        <begin position="192"/>
        <end position="201"/>
    </location>
</feature>
<organism evidence="3 4">
    <name type="scientific">Tetraparma gracilis</name>
    <dbReference type="NCBI Taxonomy" id="2962635"/>
    <lineage>
        <taxon>Eukaryota</taxon>
        <taxon>Sar</taxon>
        <taxon>Stramenopiles</taxon>
        <taxon>Ochrophyta</taxon>
        <taxon>Bolidophyceae</taxon>
        <taxon>Parmales</taxon>
        <taxon>Triparmaceae</taxon>
        <taxon>Tetraparma</taxon>
    </lineage>
</organism>
<feature type="chain" id="PRO_5046496039" description="Thioredoxin domain-containing protein" evidence="2">
    <location>
        <begin position="20"/>
        <end position="201"/>
    </location>
</feature>
<evidence type="ECO:0008006" key="5">
    <source>
        <dbReference type="Google" id="ProtNLM"/>
    </source>
</evidence>
<protein>
    <recommendedName>
        <fullName evidence="5">Thioredoxin domain-containing protein</fullName>
    </recommendedName>
</protein>
<comment type="caution">
    <text evidence="3">The sequence shown here is derived from an EMBL/GenBank/DDBJ whole genome shotgun (WGS) entry which is preliminary data.</text>
</comment>